<evidence type="ECO:0000313" key="1">
    <source>
        <dbReference type="EMBL" id="GAV62396.1"/>
    </source>
</evidence>
<dbReference type="PANTHER" id="PTHR35218:SF9">
    <property type="entry name" value="ENDONUCLEASE_EXONUCLEASE_PHOSPHATASE DOMAIN-CONTAINING PROTEIN"/>
    <property type="match status" value="1"/>
</dbReference>
<dbReference type="Gene3D" id="3.60.10.10">
    <property type="entry name" value="Endonuclease/exonuclease/phosphatase"/>
    <property type="match status" value="1"/>
</dbReference>
<evidence type="ECO:0000313" key="2">
    <source>
        <dbReference type="Proteomes" id="UP000187406"/>
    </source>
</evidence>
<organism evidence="1 2">
    <name type="scientific">Cephalotus follicularis</name>
    <name type="common">Albany pitcher plant</name>
    <dbReference type="NCBI Taxonomy" id="3775"/>
    <lineage>
        <taxon>Eukaryota</taxon>
        <taxon>Viridiplantae</taxon>
        <taxon>Streptophyta</taxon>
        <taxon>Embryophyta</taxon>
        <taxon>Tracheophyta</taxon>
        <taxon>Spermatophyta</taxon>
        <taxon>Magnoliopsida</taxon>
        <taxon>eudicotyledons</taxon>
        <taxon>Gunneridae</taxon>
        <taxon>Pentapetalae</taxon>
        <taxon>rosids</taxon>
        <taxon>fabids</taxon>
        <taxon>Oxalidales</taxon>
        <taxon>Cephalotaceae</taxon>
        <taxon>Cephalotus</taxon>
    </lineage>
</organism>
<dbReference type="STRING" id="3775.A0A1Q3B2Y4"/>
<dbReference type="OrthoDB" id="1001388at2759"/>
<dbReference type="InterPro" id="IPR036691">
    <property type="entry name" value="Endo/exonu/phosph_ase_sf"/>
</dbReference>
<protein>
    <recommendedName>
        <fullName evidence="3">Exo_endo_phos domain-containing protein</fullName>
    </recommendedName>
</protein>
<dbReference type="EMBL" id="BDDD01000254">
    <property type="protein sequence ID" value="GAV62396.1"/>
    <property type="molecule type" value="Genomic_DNA"/>
</dbReference>
<proteinExistence type="predicted"/>
<reference evidence="2" key="1">
    <citation type="submission" date="2016-04" db="EMBL/GenBank/DDBJ databases">
        <title>Cephalotus genome sequencing.</title>
        <authorList>
            <person name="Fukushima K."/>
            <person name="Hasebe M."/>
            <person name="Fang X."/>
        </authorList>
    </citation>
    <scope>NUCLEOTIDE SEQUENCE [LARGE SCALE GENOMIC DNA]</scope>
    <source>
        <strain evidence="2">cv. St1</strain>
    </source>
</reference>
<keyword evidence="2" id="KW-1185">Reference proteome</keyword>
<dbReference type="Proteomes" id="UP000187406">
    <property type="component" value="Unassembled WGS sequence"/>
</dbReference>
<dbReference type="AlphaFoldDB" id="A0A1Q3B2Y4"/>
<dbReference type="SUPFAM" id="SSF56219">
    <property type="entry name" value="DNase I-like"/>
    <property type="match status" value="1"/>
</dbReference>
<accession>A0A1Q3B2Y4</accession>
<sequence length="108" mass="12237">MEDIRIKTGFKNCLGVDADRRQGGLALLWDEESDLIIKSYSKSHIDVEVTLKGRDGTGRLTGIYGQPKTHLRHETWSLLSNLSSQRNIPWLCMGDFNEILCCIEKDGQ</sequence>
<evidence type="ECO:0008006" key="3">
    <source>
        <dbReference type="Google" id="ProtNLM"/>
    </source>
</evidence>
<name>A0A1Q3B2Y4_CEPFO</name>
<dbReference type="PANTHER" id="PTHR35218">
    <property type="entry name" value="RNASE H DOMAIN-CONTAINING PROTEIN"/>
    <property type="match status" value="1"/>
</dbReference>
<dbReference type="InParanoid" id="A0A1Q3B2Y4"/>
<gene>
    <name evidence="1" type="ORF">CFOL_v3_05920</name>
</gene>
<comment type="caution">
    <text evidence="1">The sequence shown here is derived from an EMBL/GenBank/DDBJ whole genome shotgun (WGS) entry which is preliminary data.</text>
</comment>